<keyword evidence="2" id="KW-1185">Reference proteome</keyword>
<dbReference type="Pfam" id="PF05867">
    <property type="entry name" value="DUF851"/>
    <property type="match status" value="1"/>
</dbReference>
<name>A0A0N5CCB9_STREA</name>
<feature type="compositionally biased region" description="Polar residues" evidence="1">
    <location>
        <begin position="134"/>
        <end position="174"/>
    </location>
</feature>
<dbReference type="InterPro" id="IPR008569">
    <property type="entry name" value="DUF851"/>
</dbReference>
<evidence type="ECO:0000313" key="2">
    <source>
        <dbReference type="Proteomes" id="UP000046392"/>
    </source>
</evidence>
<feature type="compositionally biased region" description="Basic residues" evidence="1">
    <location>
        <begin position="53"/>
        <end position="67"/>
    </location>
</feature>
<feature type="region of interest" description="Disordered" evidence="1">
    <location>
        <begin position="112"/>
        <end position="181"/>
    </location>
</feature>
<feature type="region of interest" description="Disordered" evidence="1">
    <location>
        <begin position="1"/>
        <end position="67"/>
    </location>
</feature>
<dbReference type="WBParaSite" id="SPAL_0001552900.1">
    <property type="protein sequence ID" value="SPAL_0001552900.1"/>
    <property type="gene ID" value="SPAL_0001552900"/>
</dbReference>
<accession>A0A0N5CCB9</accession>
<reference evidence="3" key="1">
    <citation type="submission" date="2017-02" db="UniProtKB">
        <authorList>
            <consortium name="WormBaseParasite"/>
        </authorList>
    </citation>
    <scope>IDENTIFICATION</scope>
</reference>
<sequence>MNFFKNLGNKLPSVSKTSKKKKKLTQKEFSSITKVIDEERKRRKKRYQEAERKKIKKEKQNKLKKRMHRQKLCQKRSCCNSTVDSKENSTSVSLPPPNVLLQICKEKVLETKSDGDLSHSSKTVSCTQKEKKNTLQSTEKTQQQCISPNSGKSSNIENPTSEICRSSSNMQINSNHKKISKKPIRELIKEKNLHLNYKIDNNETKKKKKNFDSLGSCHTAPTCRTIDLQHPYYILNIKNDVLSNKLPYLHKENNNNNWNVYDSCGIPFWVPKLENEDDNTDDTTSDSIPLDSTSLIDVEQGKLELPECIDDPQDLNPFQPLRVMINRNPKYFENRTICLITLRSMAALHLKEAPSKTHESVVKDVQVSSVEITDNRELVCYPKYVPKGAFKTKYTGEVWPTKIVKPDEQQNDNKNK</sequence>
<evidence type="ECO:0000313" key="3">
    <source>
        <dbReference type="WBParaSite" id="SPAL_0001552900.1"/>
    </source>
</evidence>
<evidence type="ECO:0000256" key="1">
    <source>
        <dbReference type="SAM" id="MobiDB-lite"/>
    </source>
</evidence>
<protein>
    <submittedName>
        <fullName evidence="3">Uncharacterized protein</fullName>
    </submittedName>
</protein>
<dbReference type="Proteomes" id="UP000046392">
    <property type="component" value="Unplaced"/>
</dbReference>
<dbReference type="AlphaFoldDB" id="A0A0N5CCB9"/>
<proteinExistence type="predicted"/>
<organism evidence="2 3">
    <name type="scientific">Strongyloides papillosus</name>
    <name type="common">Intestinal threadworm</name>
    <dbReference type="NCBI Taxonomy" id="174720"/>
    <lineage>
        <taxon>Eukaryota</taxon>
        <taxon>Metazoa</taxon>
        <taxon>Ecdysozoa</taxon>
        <taxon>Nematoda</taxon>
        <taxon>Chromadorea</taxon>
        <taxon>Rhabditida</taxon>
        <taxon>Tylenchina</taxon>
        <taxon>Panagrolaimomorpha</taxon>
        <taxon>Strongyloidoidea</taxon>
        <taxon>Strongyloididae</taxon>
        <taxon>Strongyloides</taxon>
    </lineage>
</organism>